<evidence type="ECO:0000313" key="3">
    <source>
        <dbReference type="EMBL" id="MBD1429743.1"/>
    </source>
</evidence>
<dbReference type="Gene3D" id="3.40.50.2300">
    <property type="match status" value="1"/>
</dbReference>
<dbReference type="EMBL" id="JACOIJ010000015">
    <property type="protein sequence ID" value="MBD1429743.1"/>
    <property type="molecule type" value="Genomic_DNA"/>
</dbReference>
<dbReference type="Proteomes" id="UP000651271">
    <property type="component" value="Unassembled WGS sequence"/>
</dbReference>
<feature type="modified residue" description="4-aspartylphosphate" evidence="1">
    <location>
        <position position="63"/>
    </location>
</feature>
<dbReference type="Pfam" id="PF00072">
    <property type="entry name" value="Response_reg"/>
    <property type="match status" value="1"/>
</dbReference>
<feature type="domain" description="Response regulatory" evidence="2">
    <location>
        <begin position="5"/>
        <end position="133"/>
    </location>
</feature>
<dbReference type="InterPro" id="IPR011006">
    <property type="entry name" value="CheY-like_superfamily"/>
</dbReference>
<name>A0ABR7YEL1_9SPHI</name>
<dbReference type="InterPro" id="IPR001789">
    <property type="entry name" value="Sig_transdc_resp-reg_receiver"/>
</dbReference>
<dbReference type="PROSITE" id="PS50110">
    <property type="entry name" value="RESPONSE_REGULATORY"/>
    <property type="match status" value="1"/>
</dbReference>
<dbReference type="InterPro" id="IPR052048">
    <property type="entry name" value="ST_Response_Regulator"/>
</dbReference>
<gene>
    <name evidence="3" type="ORF">H8B04_09185</name>
</gene>
<dbReference type="SMART" id="SM00448">
    <property type="entry name" value="REC"/>
    <property type="match status" value="1"/>
</dbReference>
<evidence type="ECO:0000259" key="2">
    <source>
        <dbReference type="PROSITE" id="PS50110"/>
    </source>
</evidence>
<keyword evidence="1" id="KW-0597">Phosphoprotein</keyword>
<dbReference type="CDD" id="cd00156">
    <property type="entry name" value="REC"/>
    <property type="match status" value="1"/>
</dbReference>
<keyword evidence="4" id="KW-1185">Reference proteome</keyword>
<comment type="caution">
    <text evidence="3">The sequence shown here is derived from an EMBL/GenBank/DDBJ whole genome shotgun (WGS) entry which is preliminary data.</text>
</comment>
<dbReference type="SUPFAM" id="SSF52172">
    <property type="entry name" value="CheY-like"/>
    <property type="match status" value="1"/>
</dbReference>
<dbReference type="PANTHER" id="PTHR43228:SF1">
    <property type="entry name" value="TWO-COMPONENT RESPONSE REGULATOR ARR22"/>
    <property type="match status" value="1"/>
</dbReference>
<organism evidence="3 4">
    <name type="scientific">Sphingobacterium litopenaei</name>
    <dbReference type="NCBI Taxonomy" id="2763500"/>
    <lineage>
        <taxon>Bacteria</taxon>
        <taxon>Pseudomonadati</taxon>
        <taxon>Bacteroidota</taxon>
        <taxon>Sphingobacteriia</taxon>
        <taxon>Sphingobacteriales</taxon>
        <taxon>Sphingobacteriaceae</taxon>
        <taxon>Sphingobacterium</taxon>
    </lineage>
</organism>
<reference evidence="3 4" key="1">
    <citation type="submission" date="2020-08" db="EMBL/GenBank/DDBJ databases">
        <title>Sphingobacterium sp. DN04309 isolated from aquaculture water.</title>
        <authorList>
            <person name="Zhang M."/>
        </authorList>
    </citation>
    <scope>NUCLEOTIDE SEQUENCE [LARGE SCALE GENOMIC DNA]</scope>
    <source>
        <strain evidence="3 4">DN04309</strain>
    </source>
</reference>
<dbReference type="RefSeq" id="WP_190302152.1">
    <property type="nucleotide sequence ID" value="NZ_JACOIJ010000015.1"/>
</dbReference>
<evidence type="ECO:0000313" key="4">
    <source>
        <dbReference type="Proteomes" id="UP000651271"/>
    </source>
</evidence>
<evidence type="ECO:0000256" key="1">
    <source>
        <dbReference type="PROSITE-ProRule" id="PRU00169"/>
    </source>
</evidence>
<sequence length="138" mass="16275">MKSIRVTLVEDNILHRFLYSNFIKSYPSCTIEIETFENGLEAWEHFNSIKGRPTLFPDLLLLDINMPIMNGWELVENLAVNQFDFIYKSTIYIISSSSISLDTNKIYDYEFLDGYIIKPINRQDVYKILDYTLEKNIN</sequence>
<dbReference type="PANTHER" id="PTHR43228">
    <property type="entry name" value="TWO-COMPONENT RESPONSE REGULATOR"/>
    <property type="match status" value="1"/>
</dbReference>
<accession>A0ABR7YEL1</accession>
<proteinExistence type="predicted"/>
<protein>
    <submittedName>
        <fullName evidence="3">Response regulator</fullName>
    </submittedName>
</protein>